<dbReference type="EMBL" id="BK016005">
    <property type="protein sequence ID" value="DAF89286.1"/>
    <property type="molecule type" value="Genomic_DNA"/>
</dbReference>
<evidence type="ECO:0000313" key="1">
    <source>
        <dbReference type="EMBL" id="DAF89286.1"/>
    </source>
</evidence>
<accession>A0A8S5U4F7</accession>
<organism evidence="1">
    <name type="scientific">Siphoviridae sp. ct6GI21</name>
    <dbReference type="NCBI Taxonomy" id="2825340"/>
    <lineage>
        <taxon>Viruses</taxon>
        <taxon>Duplodnaviria</taxon>
        <taxon>Heunggongvirae</taxon>
        <taxon>Uroviricota</taxon>
        <taxon>Caudoviricetes</taxon>
    </lineage>
</organism>
<proteinExistence type="predicted"/>
<name>A0A8S5U4F7_9CAUD</name>
<protein>
    <submittedName>
        <fullName evidence="1">Uncharacterized protein</fullName>
    </submittedName>
</protein>
<sequence length="33" mass="3688">MQSRFFDKILRKGNDKYGTGCHSVCSGGCSYKN</sequence>
<reference evidence="1" key="1">
    <citation type="journal article" date="2021" name="Proc. Natl. Acad. Sci. U.S.A.">
        <title>A Catalog of Tens of Thousands of Viruses from Human Metagenomes Reveals Hidden Associations with Chronic Diseases.</title>
        <authorList>
            <person name="Tisza M.J."/>
            <person name="Buck C.B."/>
        </authorList>
    </citation>
    <scope>NUCLEOTIDE SEQUENCE</scope>
    <source>
        <strain evidence="1">Ct6GI21</strain>
    </source>
</reference>